<dbReference type="InterPro" id="IPR021860">
    <property type="entry name" value="Peptidase_S12_Pab87-rel_C"/>
</dbReference>
<dbReference type="AlphaFoldDB" id="A0A562SE44"/>
<dbReference type="EMBL" id="VLLE01000006">
    <property type="protein sequence ID" value="TWI79458.1"/>
    <property type="molecule type" value="Genomic_DNA"/>
</dbReference>
<proteinExistence type="predicted"/>
<evidence type="ECO:0000313" key="4">
    <source>
        <dbReference type="Proteomes" id="UP000316167"/>
    </source>
</evidence>
<feature type="domain" description="Peptidase S12 Pab87-related C-terminal" evidence="2">
    <location>
        <begin position="404"/>
        <end position="503"/>
    </location>
</feature>
<dbReference type="SUPFAM" id="SSF56601">
    <property type="entry name" value="beta-lactamase/transpeptidase-like"/>
    <property type="match status" value="1"/>
</dbReference>
<name>A0A562SE44_9BACT</name>
<dbReference type="RefSeq" id="WP_144888242.1">
    <property type="nucleotide sequence ID" value="NZ_VLLE01000006.1"/>
</dbReference>
<dbReference type="OrthoDB" id="1522765at2"/>
<keyword evidence="4" id="KW-1185">Reference proteome</keyword>
<dbReference type="Gene3D" id="3.40.710.10">
    <property type="entry name" value="DD-peptidase/beta-lactamase superfamily"/>
    <property type="match status" value="1"/>
</dbReference>
<dbReference type="InterPro" id="IPR001466">
    <property type="entry name" value="Beta-lactam-related"/>
</dbReference>
<accession>A0A562SE44</accession>
<evidence type="ECO:0000313" key="3">
    <source>
        <dbReference type="EMBL" id="TWI79458.1"/>
    </source>
</evidence>
<evidence type="ECO:0000259" key="1">
    <source>
        <dbReference type="Pfam" id="PF00144"/>
    </source>
</evidence>
<dbReference type="PANTHER" id="PTHR46825:SF15">
    <property type="entry name" value="BETA-LACTAMASE-RELATED DOMAIN-CONTAINING PROTEIN"/>
    <property type="match status" value="1"/>
</dbReference>
<feature type="domain" description="Beta-lactamase-related" evidence="1">
    <location>
        <begin position="35"/>
        <end position="356"/>
    </location>
</feature>
<dbReference type="Proteomes" id="UP000316167">
    <property type="component" value="Unassembled WGS sequence"/>
</dbReference>
<dbReference type="PANTHER" id="PTHR46825">
    <property type="entry name" value="D-ALANYL-D-ALANINE-CARBOXYPEPTIDASE/ENDOPEPTIDASE AMPH"/>
    <property type="match status" value="1"/>
</dbReference>
<dbReference type="InterPro" id="IPR012338">
    <property type="entry name" value="Beta-lactam/transpept-like"/>
</dbReference>
<dbReference type="InterPro" id="IPR050491">
    <property type="entry name" value="AmpC-like"/>
</dbReference>
<protein>
    <submittedName>
        <fullName evidence="3">CubicO group peptidase (Beta-lactamase class C family)</fullName>
    </submittedName>
</protein>
<dbReference type="Pfam" id="PF00144">
    <property type="entry name" value="Beta-lactamase"/>
    <property type="match status" value="1"/>
</dbReference>
<dbReference type="Pfam" id="PF11954">
    <property type="entry name" value="DUF3471"/>
    <property type="match status" value="1"/>
</dbReference>
<evidence type="ECO:0000259" key="2">
    <source>
        <dbReference type="Pfam" id="PF11954"/>
    </source>
</evidence>
<organism evidence="3 4">
    <name type="scientific">Lacibacter cauensis</name>
    <dbReference type="NCBI Taxonomy" id="510947"/>
    <lineage>
        <taxon>Bacteria</taxon>
        <taxon>Pseudomonadati</taxon>
        <taxon>Bacteroidota</taxon>
        <taxon>Chitinophagia</taxon>
        <taxon>Chitinophagales</taxon>
        <taxon>Chitinophagaceae</taxon>
        <taxon>Lacibacter</taxon>
    </lineage>
</organism>
<sequence>MRKFLLLVAASISIEAGFTQKTDKRLDGLDTFITRVLNEWKAAGVSVAIVEKNKVILAKGFGYKDYENKVPATENTLFAIGSCTKAFTAALLSFPMKEGKLDLDKPVNQYLPELRFIDDELTNNVTARDMMSHRTGLPRHDLAWYGAPTRRDSLLYNIRFFEKTAPLRRLWQYNNFMFLAQGVLAEKLSGKPWETLVKEQFFTPLGMTTSNTSMNDHVKAPDYSFGYNEKDGKVVKMKFANIDAIGPAGSINSNAKDMANWVMMWINGGKFNGKEVIPALYFNQAISSQMIISGGLPTKEQPDVFFSNYGLGWFLANYRGHYRVEHGGNIDGFSTSTSFFPTDSIGIFVSVNQNGSAIPSIIRNTIADRLLNLKAKDWQRIQRSAYEKNMAAAKEKQKADSSMRKLGTKPSHALTDYTGTYTADGYGSIVIEQTKDGLSAQYNALTFKAKHYHFNYFSFVPVEEGMDADENDALKGQFAINIKGEIESLSLPLEASVKDIVFKKQAVTIDVSKADLEKYVGEYELPGPTIVKVYIKDDNTLMVLVPGQPDYELLAVKPDLFNFKILPGFSVKFDKDENGNISALNFVQPNGTFKAKRKQ</sequence>
<gene>
    <name evidence="3" type="ORF">IQ13_3863</name>
</gene>
<reference evidence="3 4" key="1">
    <citation type="journal article" date="2015" name="Stand. Genomic Sci.">
        <title>Genomic Encyclopedia of Bacterial and Archaeal Type Strains, Phase III: the genomes of soil and plant-associated and newly described type strains.</title>
        <authorList>
            <person name="Whitman W.B."/>
            <person name="Woyke T."/>
            <person name="Klenk H.P."/>
            <person name="Zhou Y."/>
            <person name="Lilburn T.G."/>
            <person name="Beck B.J."/>
            <person name="De Vos P."/>
            <person name="Vandamme P."/>
            <person name="Eisen J.A."/>
            <person name="Garrity G."/>
            <person name="Hugenholtz P."/>
            <person name="Kyrpides N.C."/>
        </authorList>
    </citation>
    <scope>NUCLEOTIDE SEQUENCE [LARGE SCALE GENOMIC DNA]</scope>
    <source>
        <strain evidence="3 4">CGMCC 1.7271</strain>
    </source>
</reference>
<dbReference type="Gene3D" id="2.40.128.600">
    <property type="match status" value="1"/>
</dbReference>
<comment type="caution">
    <text evidence="3">The sequence shown here is derived from an EMBL/GenBank/DDBJ whole genome shotgun (WGS) entry which is preliminary data.</text>
</comment>